<dbReference type="Proteomes" id="UP000887566">
    <property type="component" value="Unplaced"/>
</dbReference>
<dbReference type="WBParaSite" id="PSAMB.scaffold1065size36429.g10723.t1">
    <property type="protein sequence ID" value="PSAMB.scaffold1065size36429.g10723.t1"/>
    <property type="gene ID" value="PSAMB.scaffold1065size36429.g10723"/>
</dbReference>
<evidence type="ECO:0000313" key="3">
    <source>
        <dbReference type="WBParaSite" id="PSAMB.scaffold1065size36429.g10723.t1"/>
    </source>
</evidence>
<proteinExistence type="predicted"/>
<dbReference type="AlphaFoldDB" id="A0A914UJQ5"/>
<evidence type="ECO:0000313" key="2">
    <source>
        <dbReference type="Proteomes" id="UP000887566"/>
    </source>
</evidence>
<feature type="region of interest" description="Disordered" evidence="1">
    <location>
        <begin position="1"/>
        <end position="43"/>
    </location>
</feature>
<sequence>MELTDGRCTNAARPMFVGRAADPPRSALGFPPPTQREAFGATRQIDDCRTRYSASSLFIPSSIIMDVAKTMSSDEEADKKCAPNEAAPAATGGGAQKSAERPVCAGQYRRSRRRRMTHRSLKTKTNNASNTAARPIRPLGGQRRTGRRLGDEPTTTGPNSGRPGTARRRRRSRNREGERRGVGD</sequence>
<name>A0A914UJQ5_9BILA</name>
<feature type="compositionally biased region" description="Basic residues" evidence="1">
    <location>
        <begin position="109"/>
        <end position="122"/>
    </location>
</feature>
<organism evidence="2 3">
    <name type="scientific">Plectus sambesii</name>
    <dbReference type="NCBI Taxonomy" id="2011161"/>
    <lineage>
        <taxon>Eukaryota</taxon>
        <taxon>Metazoa</taxon>
        <taxon>Ecdysozoa</taxon>
        <taxon>Nematoda</taxon>
        <taxon>Chromadorea</taxon>
        <taxon>Plectida</taxon>
        <taxon>Plectina</taxon>
        <taxon>Plectoidea</taxon>
        <taxon>Plectidae</taxon>
        <taxon>Plectus</taxon>
    </lineage>
</organism>
<keyword evidence="2" id="KW-1185">Reference proteome</keyword>
<protein>
    <submittedName>
        <fullName evidence="3">Uncharacterized protein</fullName>
    </submittedName>
</protein>
<evidence type="ECO:0000256" key="1">
    <source>
        <dbReference type="SAM" id="MobiDB-lite"/>
    </source>
</evidence>
<accession>A0A914UJQ5</accession>
<reference evidence="3" key="1">
    <citation type="submission" date="2022-11" db="UniProtKB">
        <authorList>
            <consortium name="WormBaseParasite"/>
        </authorList>
    </citation>
    <scope>IDENTIFICATION</scope>
</reference>
<feature type="region of interest" description="Disordered" evidence="1">
    <location>
        <begin position="70"/>
        <end position="184"/>
    </location>
</feature>
<feature type="compositionally biased region" description="Basic and acidic residues" evidence="1">
    <location>
        <begin position="174"/>
        <end position="184"/>
    </location>
</feature>
<feature type="compositionally biased region" description="Polar residues" evidence="1">
    <location>
        <begin position="123"/>
        <end position="132"/>
    </location>
</feature>